<dbReference type="GO" id="GO:0005794">
    <property type="term" value="C:Golgi apparatus"/>
    <property type="evidence" value="ECO:0007669"/>
    <property type="project" value="TreeGrafter"/>
</dbReference>
<keyword evidence="12" id="KW-1185">Reference proteome</keyword>
<dbReference type="GO" id="GO:0005789">
    <property type="term" value="C:endoplasmic reticulum membrane"/>
    <property type="evidence" value="ECO:0007669"/>
    <property type="project" value="UniProtKB-SubCell"/>
</dbReference>
<evidence type="ECO:0000256" key="10">
    <source>
        <dbReference type="RuleBase" id="RU368065"/>
    </source>
</evidence>
<feature type="transmembrane region" description="Helical" evidence="10">
    <location>
        <begin position="80"/>
        <end position="99"/>
    </location>
</feature>
<dbReference type="InterPro" id="IPR007290">
    <property type="entry name" value="Arv1"/>
</dbReference>
<dbReference type="EMBL" id="CM017698">
    <property type="protein sequence ID" value="TYG93535.1"/>
    <property type="molecule type" value="Genomic_DNA"/>
</dbReference>
<dbReference type="GO" id="GO:0097036">
    <property type="term" value="P:regulation of plasma membrane sterol distribution"/>
    <property type="evidence" value="ECO:0007669"/>
    <property type="project" value="UniProtKB-UniRule"/>
</dbReference>
<dbReference type="PANTHER" id="PTHR14467:SF0">
    <property type="entry name" value="PROTEIN ARV1"/>
    <property type="match status" value="1"/>
</dbReference>
<dbReference type="Pfam" id="PF04161">
    <property type="entry name" value="Arv1"/>
    <property type="match status" value="1"/>
</dbReference>
<evidence type="ECO:0000256" key="2">
    <source>
        <dbReference type="ARBA" id="ARBA00009187"/>
    </source>
</evidence>
<evidence type="ECO:0000256" key="3">
    <source>
        <dbReference type="ARBA" id="ARBA00022448"/>
    </source>
</evidence>
<accession>A0A5D2EJY7</accession>
<comment type="similarity">
    <text evidence="2 10">Belongs to the ARV1 family.</text>
</comment>
<comment type="subcellular location">
    <subcellularLocation>
        <location evidence="1 10">Endoplasmic reticulum membrane</location>
        <topology evidence="1 10">Multi-pass membrane protein</topology>
    </subcellularLocation>
</comment>
<dbReference type="GO" id="GO:0032366">
    <property type="term" value="P:intracellular sterol transport"/>
    <property type="evidence" value="ECO:0007669"/>
    <property type="project" value="UniProtKB-UniRule"/>
</dbReference>
<gene>
    <name evidence="11" type="ORF">ES288_A11G117400v1</name>
</gene>
<dbReference type="GO" id="GO:0006665">
    <property type="term" value="P:sphingolipid metabolic process"/>
    <property type="evidence" value="ECO:0007669"/>
    <property type="project" value="UniProtKB-UniRule"/>
</dbReference>
<keyword evidence="10" id="KW-0746">Sphingolipid metabolism</keyword>
<name>A0A5D2EJY7_GOSDA</name>
<evidence type="ECO:0000256" key="5">
    <source>
        <dbReference type="ARBA" id="ARBA00022824"/>
    </source>
</evidence>
<comment type="function">
    <text evidence="10">Mediator of sterol homeostasis involved in sterol uptake, trafficking and distribution into membranes.</text>
</comment>
<evidence type="ECO:0000256" key="1">
    <source>
        <dbReference type="ARBA" id="ARBA00004477"/>
    </source>
</evidence>
<keyword evidence="4 10" id="KW-0812">Transmembrane</keyword>
<evidence type="ECO:0000313" key="12">
    <source>
        <dbReference type="Proteomes" id="UP000323506"/>
    </source>
</evidence>
<feature type="transmembrane region" description="Helical" evidence="10">
    <location>
        <begin position="136"/>
        <end position="153"/>
    </location>
</feature>
<keyword evidence="7 10" id="KW-0445">Lipid transport</keyword>
<keyword evidence="8 10" id="KW-0443">Lipid metabolism</keyword>
<evidence type="ECO:0000256" key="9">
    <source>
        <dbReference type="ARBA" id="ARBA00023136"/>
    </source>
</evidence>
<dbReference type="Proteomes" id="UP000323506">
    <property type="component" value="Chromosome A11"/>
</dbReference>
<protein>
    <recommendedName>
        <fullName evidence="10">Protein ARV</fullName>
    </recommendedName>
</protein>
<keyword evidence="3 10" id="KW-0813">Transport</keyword>
<keyword evidence="6 10" id="KW-1133">Transmembrane helix</keyword>
<sequence length="183" mass="21211">MEYRCVQCGFRIKTLFVQYSPGNIRLMKCVNCKAVADEYIECELMIVLIDLILHKPKAYRHVLFNVLNHERTHFQMLMDVFLGNYMFLCSFLFAIRSLLKTSAQFSRFRDLLLAILISSYFKILLTAMMVWEFPPAVIYIIDLFVLSSNTVALKVMTKSTMNRCIGACFIAHAIKFCITQAFA</sequence>
<proteinExistence type="inferred from homology"/>
<keyword evidence="5 10" id="KW-0256">Endoplasmic reticulum</keyword>
<dbReference type="AlphaFoldDB" id="A0A5D2EJY7"/>
<keyword evidence="9 10" id="KW-0472">Membrane</keyword>
<dbReference type="GO" id="GO:0032541">
    <property type="term" value="C:cortical endoplasmic reticulum"/>
    <property type="evidence" value="ECO:0007669"/>
    <property type="project" value="TreeGrafter"/>
</dbReference>
<feature type="transmembrane region" description="Helical" evidence="10">
    <location>
        <begin position="111"/>
        <end position="130"/>
    </location>
</feature>
<reference evidence="11 12" key="1">
    <citation type="submission" date="2019-06" db="EMBL/GenBank/DDBJ databases">
        <title>WGS assembly of Gossypium darwinii.</title>
        <authorList>
            <person name="Chen Z.J."/>
            <person name="Sreedasyam A."/>
            <person name="Ando A."/>
            <person name="Song Q."/>
            <person name="De L."/>
            <person name="Hulse-Kemp A."/>
            <person name="Ding M."/>
            <person name="Ye W."/>
            <person name="Kirkbride R."/>
            <person name="Jenkins J."/>
            <person name="Plott C."/>
            <person name="Lovell J."/>
            <person name="Lin Y.-M."/>
            <person name="Vaughn R."/>
            <person name="Liu B."/>
            <person name="Li W."/>
            <person name="Simpson S."/>
            <person name="Scheffler B."/>
            <person name="Saski C."/>
            <person name="Grover C."/>
            <person name="Hu G."/>
            <person name="Conover J."/>
            <person name="Carlson J."/>
            <person name="Shu S."/>
            <person name="Boston L."/>
            <person name="Williams M."/>
            <person name="Peterson D."/>
            <person name="Mcgee K."/>
            <person name="Jones D."/>
            <person name="Wendel J."/>
            <person name="Stelly D."/>
            <person name="Grimwood J."/>
            <person name="Schmutz J."/>
        </authorList>
    </citation>
    <scope>NUCLEOTIDE SEQUENCE [LARGE SCALE GENOMIC DNA]</scope>
    <source>
        <strain evidence="11">1808015.09</strain>
    </source>
</reference>
<evidence type="ECO:0000256" key="8">
    <source>
        <dbReference type="ARBA" id="ARBA00023098"/>
    </source>
</evidence>
<comment type="function">
    <text evidence="10">Regulates also the sphingolipid metabolism.</text>
</comment>
<evidence type="ECO:0000256" key="7">
    <source>
        <dbReference type="ARBA" id="ARBA00023055"/>
    </source>
</evidence>
<organism evidence="11 12">
    <name type="scientific">Gossypium darwinii</name>
    <name type="common">Darwin's cotton</name>
    <name type="synonym">Gossypium barbadense var. darwinii</name>
    <dbReference type="NCBI Taxonomy" id="34276"/>
    <lineage>
        <taxon>Eukaryota</taxon>
        <taxon>Viridiplantae</taxon>
        <taxon>Streptophyta</taxon>
        <taxon>Embryophyta</taxon>
        <taxon>Tracheophyta</taxon>
        <taxon>Spermatophyta</taxon>
        <taxon>Magnoliopsida</taxon>
        <taxon>eudicotyledons</taxon>
        <taxon>Gunneridae</taxon>
        <taxon>Pentapetalae</taxon>
        <taxon>rosids</taxon>
        <taxon>malvids</taxon>
        <taxon>Malvales</taxon>
        <taxon>Malvaceae</taxon>
        <taxon>Malvoideae</taxon>
        <taxon>Gossypium</taxon>
    </lineage>
</organism>
<dbReference type="GO" id="GO:0016125">
    <property type="term" value="P:sterol metabolic process"/>
    <property type="evidence" value="ECO:0007669"/>
    <property type="project" value="UniProtKB-UniRule"/>
</dbReference>
<evidence type="ECO:0000313" key="11">
    <source>
        <dbReference type="EMBL" id="TYG93535.1"/>
    </source>
</evidence>
<dbReference type="PANTHER" id="PTHR14467">
    <property type="entry name" value="ARV1"/>
    <property type="match status" value="1"/>
</dbReference>
<evidence type="ECO:0000256" key="4">
    <source>
        <dbReference type="ARBA" id="ARBA00022692"/>
    </source>
</evidence>
<evidence type="ECO:0000256" key="6">
    <source>
        <dbReference type="ARBA" id="ARBA00022989"/>
    </source>
</evidence>